<accession>A0A016SPQ9</accession>
<dbReference type="EMBL" id="JARK01001528">
    <property type="protein sequence ID" value="EYB92555.1"/>
    <property type="molecule type" value="Genomic_DNA"/>
</dbReference>
<proteinExistence type="predicted"/>
<evidence type="ECO:0000313" key="2">
    <source>
        <dbReference type="Proteomes" id="UP000024635"/>
    </source>
</evidence>
<dbReference type="AlphaFoldDB" id="A0A016SPQ9"/>
<protein>
    <submittedName>
        <fullName evidence="1">Uncharacterized protein</fullName>
    </submittedName>
</protein>
<gene>
    <name evidence="1" type="primary">Acey_s0192.g1345</name>
    <name evidence="1" type="ORF">Y032_0192g1345</name>
</gene>
<name>A0A016SPQ9_9BILA</name>
<reference evidence="2" key="1">
    <citation type="journal article" date="2015" name="Nat. Genet.">
        <title>The genome and transcriptome of the zoonotic hookworm Ancylostoma ceylanicum identify infection-specific gene families.</title>
        <authorList>
            <person name="Schwarz E.M."/>
            <person name="Hu Y."/>
            <person name="Antoshechkin I."/>
            <person name="Miller M.M."/>
            <person name="Sternberg P.W."/>
            <person name="Aroian R.V."/>
        </authorList>
    </citation>
    <scope>NUCLEOTIDE SEQUENCE</scope>
    <source>
        <strain evidence="2">HY135</strain>
    </source>
</reference>
<comment type="caution">
    <text evidence="1">The sequence shown here is derived from an EMBL/GenBank/DDBJ whole genome shotgun (WGS) entry which is preliminary data.</text>
</comment>
<dbReference type="Proteomes" id="UP000024635">
    <property type="component" value="Unassembled WGS sequence"/>
</dbReference>
<organism evidence="1 2">
    <name type="scientific">Ancylostoma ceylanicum</name>
    <dbReference type="NCBI Taxonomy" id="53326"/>
    <lineage>
        <taxon>Eukaryota</taxon>
        <taxon>Metazoa</taxon>
        <taxon>Ecdysozoa</taxon>
        <taxon>Nematoda</taxon>
        <taxon>Chromadorea</taxon>
        <taxon>Rhabditida</taxon>
        <taxon>Rhabditina</taxon>
        <taxon>Rhabditomorpha</taxon>
        <taxon>Strongyloidea</taxon>
        <taxon>Ancylostomatidae</taxon>
        <taxon>Ancylostomatinae</taxon>
        <taxon>Ancylostoma</taxon>
    </lineage>
</organism>
<evidence type="ECO:0000313" key="1">
    <source>
        <dbReference type="EMBL" id="EYB92555.1"/>
    </source>
</evidence>
<keyword evidence="2" id="KW-1185">Reference proteome</keyword>
<sequence>MPTSAQPGGFGLQCCKIRPPVRTNVLHSFFHHCARWIPKLPPHVLLSPNTNVCKARLRKLELLDVLKSSDY</sequence>